<dbReference type="PANTHER" id="PTHR44757">
    <property type="entry name" value="DIGUANYLATE CYCLASE DGCP"/>
    <property type="match status" value="1"/>
</dbReference>
<dbReference type="Gene3D" id="3.30.70.270">
    <property type="match status" value="1"/>
</dbReference>
<dbReference type="AlphaFoldDB" id="A0A549T8A4"/>
<dbReference type="PANTHER" id="PTHR44757:SF2">
    <property type="entry name" value="BIOFILM ARCHITECTURE MAINTENANCE PROTEIN MBAA"/>
    <property type="match status" value="1"/>
</dbReference>
<dbReference type="SMART" id="SM00091">
    <property type="entry name" value="PAS"/>
    <property type="match status" value="1"/>
</dbReference>
<dbReference type="InterPro" id="IPR000160">
    <property type="entry name" value="GGDEF_dom"/>
</dbReference>
<dbReference type="SMART" id="SM00267">
    <property type="entry name" value="GGDEF"/>
    <property type="match status" value="1"/>
</dbReference>
<dbReference type="CDD" id="cd01948">
    <property type="entry name" value="EAL"/>
    <property type="match status" value="1"/>
</dbReference>
<dbReference type="InterPro" id="IPR052155">
    <property type="entry name" value="Biofilm_reg_signaling"/>
</dbReference>
<dbReference type="GO" id="GO:0007165">
    <property type="term" value="P:signal transduction"/>
    <property type="evidence" value="ECO:0007669"/>
    <property type="project" value="InterPro"/>
</dbReference>
<dbReference type="InterPro" id="IPR000014">
    <property type="entry name" value="PAS"/>
</dbReference>
<keyword evidence="1" id="KW-1133">Transmembrane helix</keyword>
<feature type="transmembrane region" description="Helical" evidence="1">
    <location>
        <begin position="12"/>
        <end position="31"/>
    </location>
</feature>
<evidence type="ECO:0000259" key="3">
    <source>
        <dbReference type="PROSITE" id="PS50885"/>
    </source>
</evidence>
<dbReference type="NCBIfam" id="TIGR00254">
    <property type="entry name" value="GGDEF"/>
    <property type="match status" value="1"/>
</dbReference>
<protein>
    <submittedName>
        <fullName evidence="5">EAL domain-containing protein</fullName>
    </submittedName>
</protein>
<dbReference type="InterPro" id="IPR043128">
    <property type="entry name" value="Rev_trsase/Diguanyl_cyclase"/>
</dbReference>
<feature type="domain" description="EAL" evidence="2">
    <location>
        <begin position="534"/>
        <end position="793"/>
    </location>
</feature>
<feature type="domain" description="HAMP" evidence="3">
    <location>
        <begin position="168"/>
        <end position="220"/>
    </location>
</feature>
<dbReference type="SMART" id="SM00304">
    <property type="entry name" value="HAMP"/>
    <property type="match status" value="1"/>
</dbReference>
<proteinExistence type="predicted"/>
<feature type="transmembrane region" description="Helical" evidence="1">
    <location>
        <begin position="145"/>
        <end position="165"/>
    </location>
</feature>
<dbReference type="CDD" id="cd06225">
    <property type="entry name" value="HAMP"/>
    <property type="match status" value="1"/>
</dbReference>
<dbReference type="PROSITE" id="PS50885">
    <property type="entry name" value="HAMP"/>
    <property type="match status" value="1"/>
</dbReference>
<dbReference type="CDD" id="cd01949">
    <property type="entry name" value="GGDEF"/>
    <property type="match status" value="1"/>
</dbReference>
<evidence type="ECO:0000259" key="4">
    <source>
        <dbReference type="PROSITE" id="PS50887"/>
    </source>
</evidence>
<dbReference type="InterPro" id="IPR035965">
    <property type="entry name" value="PAS-like_dom_sf"/>
</dbReference>
<dbReference type="InterPro" id="IPR003660">
    <property type="entry name" value="HAMP_dom"/>
</dbReference>
<evidence type="ECO:0000313" key="5">
    <source>
        <dbReference type="EMBL" id="TRL38099.1"/>
    </source>
</evidence>
<dbReference type="Proteomes" id="UP000316801">
    <property type="component" value="Unassembled WGS sequence"/>
</dbReference>
<dbReference type="Gene3D" id="3.20.20.450">
    <property type="entry name" value="EAL domain"/>
    <property type="match status" value="1"/>
</dbReference>
<dbReference type="SUPFAM" id="SSF55785">
    <property type="entry name" value="PYP-like sensor domain (PAS domain)"/>
    <property type="match status" value="1"/>
</dbReference>
<dbReference type="PROSITE" id="PS50883">
    <property type="entry name" value="EAL"/>
    <property type="match status" value="1"/>
</dbReference>
<dbReference type="GO" id="GO:0016020">
    <property type="term" value="C:membrane"/>
    <property type="evidence" value="ECO:0007669"/>
    <property type="project" value="InterPro"/>
</dbReference>
<dbReference type="Pfam" id="PF00563">
    <property type="entry name" value="EAL"/>
    <property type="match status" value="1"/>
</dbReference>
<dbReference type="Pfam" id="PF00990">
    <property type="entry name" value="GGDEF"/>
    <property type="match status" value="1"/>
</dbReference>
<dbReference type="PROSITE" id="PS50887">
    <property type="entry name" value="GGDEF"/>
    <property type="match status" value="1"/>
</dbReference>
<dbReference type="InterPro" id="IPR001633">
    <property type="entry name" value="EAL_dom"/>
</dbReference>
<accession>A0A549T8A4</accession>
<comment type="caution">
    <text evidence="5">The sequence shown here is derived from an EMBL/GenBank/DDBJ whole genome shotgun (WGS) entry which is preliminary data.</text>
</comment>
<dbReference type="SUPFAM" id="SSF141868">
    <property type="entry name" value="EAL domain-like"/>
    <property type="match status" value="1"/>
</dbReference>
<dbReference type="InterPro" id="IPR035919">
    <property type="entry name" value="EAL_sf"/>
</dbReference>
<organism evidence="5 6">
    <name type="scientific">Rhizobium straminoryzae</name>
    <dbReference type="NCBI Taxonomy" id="1387186"/>
    <lineage>
        <taxon>Bacteria</taxon>
        <taxon>Pseudomonadati</taxon>
        <taxon>Pseudomonadota</taxon>
        <taxon>Alphaproteobacteria</taxon>
        <taxon>Hyphomicrobiales</taxon>
        <taxon>Rhizobiaceae</taxon>
        <taxon>Rhizobium/Agrobacterium group</taxon>
        <taxon>Rhizobium</taxon>
    </lineage>
</organism>
<dbReference type="SMART" id="SM00052">
    <property type="entry name" value="EAL"/>
    <property type="match status" value="1"/>
</dbReference>
<sequence>MTHSVESRFIAIISGALLIVVAPLFTLFLVLSSQQAAQSLRERLEIRLAANAQALSKPLWDLDIDSIRQTTSNLSSESGIRVVQVIDTLGKLDITESNVRDAGESLDHMSRAITYRGPDGEIGVGTITIYFSRVGLLSALSNRELAFIAIFVVAIFTVVGAAIFGNRTMIIRPLMRLTAAIEATRRLGSRHHVDWRSSDEMGRLAKSFNEMQIQLEREELELKLAHQQTTETYNLTPAMLFSLNERDLIWAVSDYWLLATGYERKDVLGRPFVDLITPADRMRYLTRKALGHRAPQAGQPDDRRSQTCEITAGFLCADGRVMDVLILETELFAAGSDSPASLSVMTDVTELRQSEMRNHRLAITDHLTGLLNRQGFEAVLDEKIAEADKSGSHVACLFIDLDRFKTINDTLGHASGDSVLCQFVSRITPLIEGGDIAARLGGDEFALLITGRHAEARADRICGQIVDMFDVPFRTGGTTVRLSASIGLAFYPRHAASAAELLQKSDMAMYVRKRDGKNGAKLYDETILDRARERAEIETDIEMAVAARWFESHFQPVINVQNGRIEGFEALMRLRHPKKGLLSPARIIEVAEETGSINQIGSIMLEESLANLQQISALPGLAHSYVAVNFSPLQFEPSLPARLAALVARHGIQPHRLVVEITEAVLMHDDPKVRKILDEIKAFGCRIALDDFGTGYSSLSYMSRFPVDIVKIDQSFIRSIGGDQPEVEQKNRMLVEGISAISHKMNCTVIAEGVETRQQHALLKQIGVDCAQGYLFYPPRSLLDLMADLQTCTSDLESLTG</sequence>
<keyword evidence="1" id="KW-0812">Transmembrane</keyword>
<dbReference type="CDD" id="cd00130">
    <property type="entry name" value="PAS"/>
    <property type="match status" value="1"/>
</dbReference>
<dbReference type="SUPFAM" id="SSF55073">
    <property type="entry name" value="Nucleotide cyclase"/>
    <property type="match status" value="1"/>
</dbReference>
<dbReference type="Gene3D" id="3.30.450.20">
    <property type="entry name" value="PAS domain"/>
    <property type="match status" value="1"/>
</dbReference>
<evidence type="ECO:0000313" key="6">
    <source>
        <dbReference type="Proteomes" id="UP000316801"/>
    </source>
</evidence>
<keyword evidence="6" id="KW-1185">Reference proteome</keyword>
<dbReference type="SUPFAM" id="SSF158472">
    <property type="entry name" value="HAMP domain-like"/>
    <property type="match status" value="1"/>
</dbReference>
<dbReference type="NCBIfam" id="TIGR00229">
    <property type="entry name" value="sensory_box"/>
    <property type="match status" value="1"/>
</dbReference>
<evidence type="ECO:0000259" key="2">
    <source>
        <dbReference type="PROSITE" id="PS50883"/>
    </source>
</evidence>
<dbReference type="InterPro" id="IPR029787">
    <property type="entry name" value="Nucleotide_cyclase"/>
</dbReference>
<name>A0A549T8A4_9HYPH</name>
<dbReference type="Gene3D" id="6.10.340.10">
    <property type="match status" value="1"/>
</dbReference>
<dbReference type="EMBL" id="VJMG01000036">
    <property type="protein sequence ID" value="TRL38099.1"/>
    <property type="molecule type" value="Genomic_DNA"/>
</dbReference>
<feature type="domain" description="GGDEF" evidence="4">
    <location>
        <begin position="392"/>
        <end position="525"/>
    </location>
</feature>
<keyword evidence="1" id="KW-0472">Membrane</keyword>
<dbReference type="RefSeq" id="WP_143125810.1">
    <property type="nucleotide sequence ID" value="NZ_VJMG01000036.1"/>
</dbReference>
<evidence type="ECO:0000256" key="1">
    <source>
        <dbReference type="SAM" id="Phobius"/>
    </source>
</evidence>
<reference evidence="5 6" key="1">
    <citation type="submission" date="2019-07" db="EMBL/GenBank/DDBJ databases">
        <title>Ln-dependent methylotrophs.</title>
        <authorList>
            <person name="Tani A."/>
        </authorList>
    </citation>
    <scope>NUCLEOTIDE SEQUENCE [LARGE SCALE GENOMIC DNA]</scope>
    <source>
        <strain evidence="5 6">SM12</strain>
    </source>
</reference>
<gene>
    <name evidence="5" type="ORF">FNA46_13935</name>
</gene>